<comment type="caution">
    <text evidence="3">The sequence shown here is derived from an EMBL/GenBank/DDBJ whole genome shotgun (WGS) entry which is preliminary data.</text>
</comment>
<dbReference type="Pfam" id="PF00042">
    <property type="entry name" value="Globin"/>
    <property type="match status" value="1"/>
</dbReference>
<name>A0A9P8T0B8_9ASCO</name>
<dbReference type="GO" id="GO:0019825">
    <property type="term" value="F:oxygen binding"/>
    <property type="evidence" value="ECO:0007669"/>
    <property type="project" value="InterPro"/>
</dbReference>
<dbReference type="PANTHER" id="PTHR43396:SF6">
    <property type="entry name" value="ABL201WP"/>
    <property type="match status" value="1"/>
</dbReference>
<feature type="region of interest" description="Disordered" evidence="1">
    <location>
        <begin position="1"/>
        <end position="36"/>
    </location>
</feature>
<organism evidence="3 4">
    <name type="scientific">Ogataea polymorpha</name>
    <dbReference type="NCBI Taxonomy" id="460523"/>
    <lineage>
        <taxon>Eukaryota</taxon>
        <taxon>Fungi</taxon>
        <taxon>Dikarya</taxon>
        <taxon>Ascomycota</taxon>
        <taxon>Saccharomycotina</taxon>
        <taxon>Pichiomycetes</taxon>
        <taxon>Pichiales</taxon>
        <taxon>Pichiaceae</taxon>
        <taxon>Ogataea</taxon>
    </lineage>
</organism>
<dbReference type="GO" id="GO:0008941">
    <property type="term" value="F:nitric oxide dioxygenase NAD(P)H activity"/>
    <property type="evidence" value="ECO:0007669"/>
    <property type="project" value="TreeGrafter"/>
</dbReference>
<gene>
    <name evidence="3" type="ORF">OGATHE_005341</name>
</gene>
<dbReference type="SUPFAM" id="SSF46458">
    <property type="entry name" value="Globin-like"/>
    <property type="match status" value="1"/>
</dbReference>
<reference evidence="3" key="2">
    <citation type="submission" date="2021-01" db="EMBL/GenBank/DDBJ databases">
        <authorList>
            <person name="Schikora-Tamarit M.A."/>
        </authorList>
    </citation>
    <scope>NUCLEOTIDE SEQUENCE</scope>
    <source>
        <strain evidence="3">NCAIM Y.01608</strain>
    </source>
</reference>
<feature type="compositionally biased region" description="Polar residues" evidence="1">
    <location>
        <begin position="306"/>
        <end position="315"/>
    </location>
</feature>
<dbReference type="GO" id="GO:0020037">
    <property type="term" value="F:heme binding"/>
    <property type="evidence" value="ECO:0007669"/>
    <property type="project" value="InterPro"/>
</dbReference>
<dbReference type="GO" id="GO:0071949">
    <property type="term" value="F:FAD binding"/>
    <property type="evidence" value="ECO:0007669"/>
    <property type="project" value="TreeGrafter"/>
</dbReference>
<feature type="compositionally biased region" description="Low complexity" evidence="1">
    <location>
        <begin position="20"/>
        <end position="36"/>
    </location>
</feature>
<feature type="region of interest" description="Disordered" evidence="1">
    <location>
        <begin position="89"/>
        <end position="126"/>
    </location>
</feature>
<protein>
    <recommendedName>
        <fullName evidence="2">Globin domain-containing protein</fullName>
    </recommendedName>
</protein>
<dbReference type="PROSITE" id="PS01033">
    <property type="entry name" value="GLOBIN"/>
    <property type="match status" value="1"/>
</dbReference>
<dbReference type="GO" id="GO:0046210">
    <property type="term" value="P:nitric oxide catabolic process"/>
    <property type="evidence" value="ECO:0007669"/>
    <property type="project" value="TreeGrafter"/>
</dbReference>
<dbReference type="InterPro" id="IPR009050">
    <property type="entry name" value="Globin-like_sf"/>
</dbReference>
<evidence type="ECO:0000259" key="2">
    <source>
        <dbReference type="PROSITE" id="PS01033"/>
    </source>
</evidence>
<keyword evidence="4" id="KW-1185">Reference proteome</keyword>
<dbReference type="Proteomes" id="UP000788993">
    <property type="component" value="Unassembled WGS sequence"/>
</dbReference>
<dbReference type="AlphaFoldDB" id="A0A9P8T0B8"/>
<feature type="domain" description="Globin" evidence="2">
    <location>
        <begin position="72"/>
        <end position="256"/>
    </location>
</feature>
<proteinExistence type="predicted"/>
<dbReference type="InterPro" id="IPR044399">
    <property type="entry name" value="Mb-like_M"/>
</dbReference>
<dbReference type="Gene3D" id="1.10.490.10">
    <property type="entry name" value="Globins"/>
    <property type="match status" value="1"/>
</dbReference>
<feature type="compositionally biased region" description="Low complexity" evidence="1">
    <location>
        <begin position="270"/>
        <end position="296"/>
    </location>
</feature>
<feature type="compositionally biased region" description="Polar residues" evidence="1">
    <location>
        <begin position="1"/>
        <end position="12"/>
    </location>
</feature>
<accession>A0A9P8T0B8</accession>
<dbReference type="CDD" id="cd01040">
    <property type="entry name" value="Mb-like"/>
    <property type="match status" value="1"/>
</dbReference>
<reference evidence="3" key="1">
    <citation type="journal article" date="2021" name="Open Biol.">
        <title>Shared evolutionary footprints suggest mitochondrial oxidative damage underlies multiple complex I losses in fungi.</title>
        <authorList>
            <person name="Schikora-Tamarit M.A."/>
            <person name="Marcet-Houben M."/>
            <person name="Nosek J."/>
            <person name="Gabaldon T."/>
        </authorList>
    </citation>
    <scope>NUCLEOTIDE SEQUENCE</scope>
    <source>
        <strain evidence="3">NCAIM Y.01608</strain>
    </source>
</reference>
<evidence type="ECO:0000313" key="4">
    <source>
        <dbReference type="Proteomes" id="UP000788993"/>
    </source>
</evidence>
<feature type="compositionally biased region" description="Polar residues" evidence="1">
    <location>
        <begin position="116"/>
        <end position="126"/>
    </location>
</feature>
<dbReference type="PANTHER" id="PTHR43396">
    <property type="entry name" value="FLAVOHEMOPROTEIN"/>
    <property type="match status" value="1"/>
</dbReference>
<feature type="compositionally biased region" description="Polar residues" evidence="1">
    <location>
        <begin position="89"/>
        <end position="106"/>
    </location>
</feature>
<dbReference type="EMBL" id="JAEUBD010001468">
    <property type="protein sequence ID" value="KAH3661009.1"/>
    <property type="molecule type" value="Genomic_DNA"/>
</dbReference>
<sequence>MSRSSISRTPSKVHSLVPETSLSSSRTSDLSLSRTATSASTSSITSHYSTLDSNWLPNAVVENQPRIKVSLTLTPREIDLLKTSWSKVISSSPSGSDTPRVSTLSHIPSAKGSLRGTPQKQSRSINIGTTNSGSSFASSLFCIQLYENFIARDPLIEKLIPSIKHQASAFAGVINVAMSTLDDLSRMNESLESLGRLHSRILGIEPEYFQTMGEVLIKTFRDRFSSDMADGFSLETEEAWIKLYCFLANSIIQGGIDPIINYEADKSEQSSPVSSQIKKKQSSTTLDSLSGSTLASNSLPLPKKSPNISKQSYLNVTKRKLHKPGNSKTDSRSSADCIIM</sequence>
<evidence type="ECO:0000256" key="1">
    <source>
        <dbReference type="SAM" id="MobiDB-lite"/>
    </source>
</evidence>
<dbReference type="InterPro" id="IPR012292">
    <property type="entry name" value="Globin/Proto"/>
</dbReference>
<feature type="region of interest" description="Disordered" evidence="1">
    <location>
        <begin position="270"/>
        <end position="340"/>
    </location>
</feature>
<dbReference type="GO" id="GO:0071500">
    <property type="term" value="P:cellular response to nitrosative stress"/>
    <property type="evidence" value="ECO:0007669"/>
    <property type="project" value="TreeGrafter"/>
</dbReference>
<dbReference type="InterPro" id="IPR000971">
    <property type="entry name" value="Globin"/>
</dbReference>
<evidence type="ECO:0000313" key="3">
    <source>
        <dbReference type="EMBL" id="KAH3661009.1"/>
    </source>
</evidence>